<dbReference type="Gene3D" id="3.40.50.620">
    <property type="entry name" value="HUPs"/>
    <property type="match status" value="1"/>
</dbReference>
<dbReference type="InterPro" id="IPR014729">
    <property type="entry name" value="Rossmann-like_a/b/a_fold"/>
</dbReference>
<keyword evidence="5" id="KW-0808">Transferase</keyword>
<sequence length="262" mass="31035">MNLTDSTDIIKETKDKLQLCIDTFTETILERWTPFVDDDNFKKHYLSISYNGGKDCQVLMIIYLASIYKKYQDQLYNNKTRIPAVYLQTYTNFPELMQFIEDSKRLYSLDLYVTNTNVMVSTLNEYLNSRRSRHNENIGILLGTRQTDAIDYKMETIQPTDKNYPKFIRIQPILSWTLKNVWSFLLFSKEPYCSLYDKGYTSLGKPSKTMPNPWLINTPTNPNRKHANLFGNERDNEEDYSNCQYLPGWYMIDDMKERDGRN</sequence>
<keyword evidence="4" id="KW-0288">FMN</keyword>
<dbReference type="EMBL" id="FQNF01000055">
    <property type="protein sequence ID" value="SGZ40572.1"/>
    <property type="molecule type" value="Genomic_DNA"/>
</dbReference>
<dbReference type="GO" id="GO:0005737">
    <property type="term" value="C:cytoplasm"/>
    <property type="evidence" value="ECO:0007669"/>
    <property type="project" value="EnsemblFungi"/>
</dbReference>
<evidence type="ECO:0000256" key="3">
    <source>
        <dbReference type="ARBA" id="ARBA00022630"/>
    </source>
</evidence>
<keyword evidence="9" id="KW-0067">ATP-binding</keyword>
<evidence type="ECO:0000256" key="11">
    <source>
        <dbReference type="ARBA" id="ARBA00031871"/>
    </source>
</evidence>
<name>A0A1L0B435_9ASCO</name>
<evidence type="ECO:0000256" key="9">
    <source>
        <dbReference type="ARBA" id="ARBA00022840"/>
    </source>
</evidence>
<protein>
    <recommendedName>
        <fullName evidence="2">FAD synthase</fullName>
        <ecNumber evidence="2">2.7.7.2</ecNumber>
    </recommendedName>
    <alternativeName>
        <fullName evidence="10">FAD pyrophosphorylase</fullName>
    </alternativeName>
    <alternativeName>
        <fullName evidence="11">FMN adenylyltransferase</fullName>
    </alternativeName>
</protein>
<dbReference type="AlphaFoldDB" id="A0A1L0B435"/>
<evidence type="ECO:0000256" key="6">
    <source>
        <dbReference type="ARBA" id="ARBA00022695"/>
    </source>
</evidence>
<evidence type="ECO:0000256" key="2">
    <source>
        <dbReference type="ARBA" id="ARBA00012393"/>
    </source>
</evidence>
<keyword evidence="3" id="KW-0285">Flavoprotein</keyword>
<keyword evidence="8" id="KW-0274">FAD</keyword>
<evidence type="ECO:0000256" key="5">
    <source>
        <dbReference type="ARBA" id="ARBA00022679"/>
    </source>
</evidence>
<evidence type="ECO:0000313" key="15">
    <source>
        <dbReference type="Proteomes" id="UP000183365"/>
    </source>
</evidence>
<dbReference type="Pfam" id="PF01507">
    <property type="entry name" value="PAPS_reduct"/>
    <property type="match status" value="1"/>
</dbReference>
<reference evidence="15" key="1">
    <citation type="submission" date="2016-11" db="EMBL/GenBank/DDBJ databases">
        <authorList>
            <person name="Guldener U."/>
        </authorList>
    </citation>
    <scope>NUCLEOTIDE SEQUENCE [LARGE SCALE GENOMIC DNA]</scope>
</reference>
<evidence type="ECO:0000256" key="10">
    <source>
        <dbReference type="ARBA" id="ARBA00031145"/>
    </source>
</evidence>
<dbReference type="GO" id="GO:0005524">
    <property type="term" value="F:ATP binding"/>
    <property type="evidence" value="ECO:0007669"/>
    <property type="project" value="UniProtKB-KW"/>
</dbReference>
<evidence type="ECO:0000256" key="4">
    <source>
        <dbReference type="ARBA" id="ARBA00022643"/>
    </source>
</evidence>
<evidence type="ECO:0000256" key="7">
    <source>
        <dbReference type="ARBA" id="ARBA00022741"/>
    </source>
</evidence>
<dbReference type="InterPro" id="IPR002500">
    <property type="entry name" value="PAPS_reduct_dom"/>
</dbReference>
<keyword evidence="7" id="KW-0547">Nucleotide-binding</keyword>
<dbReference type="PANTHER" id="PTHR23293:SF9">
    <property type="entry name" value="FAD SYNTHASE"/>
    <property type="match status" value="1"/>
</dbReference>
<dbReference type="EC" id="2.7.7.2" evidence="2"/>
<proteinExistence type="predicted"/>
<feature type="domain" description="Phosphoadenosine phosphosulphate reductase" evidence="13">
    <location>
        <begin position="47"/>
        <end position="209"/>
    </location>
</feature>
<evidence type="ECO:0000256" key="1">
    <source>
        <dbReference type="ARBA" id="ARBA00004726"/>
    </source>
</evidence>
<comment type="pathway">
    <text evidence="1">Cofactor biosynthesis; FAD biosynthesis; FAD from FMN: step 1/1.</text>
</comment>
<dbReference type="OrthoDB" id="270728at2759"/>
<dbReference type="SUPFAM" id="SSF52402">
    <property type="entry name" value="Adenine nucleotide alpha hydrolases-like"/>
    <property type="match status" value="1"/>
</dbReference>
<evidence type="ECO:0000256" key="12">
    <source>
        <dbReference type="ARBA" id="ARBA00049494"/>
    </source>
</evidence>
<accession>A0A1L0B435</accession>
<dbReference type="Proteomes" id="UP000183365">
    <property type="component" value="Unassembled WGS sequence"/>
</dbReference>
<evidence type="ECO:0000259" key="13">
    <source>
        <dbReference type="Pfam" id="PF01507"/>
    </source>
</evidence>
<dbReference type="PANTHER" id="PTHR23293">
    <property type="entry name" value="FAD SYNTHETASE-RELATED FMN ADENYLYLTRANSFERASE"/>
    <property type="match status" value="1"/>
</dbReference>
<keyword evidence="15" id="KW-1185">Reference proteome</keyword>
<evidence type="ECO:0000313" key="14">
    <source>
        <dbReference type="EMBL" id="SGZ40572.1"/>
    </source>
</evidence>
<comment type="catalytic activity">
    <reaction evidence="12">
        <text>FMN + ATP + H(+) = FAD + diphosphate</text>
        <dbReference type="Rhea" id="RHEA:17237"/>
        <dbReference type="ChEBI" id="CHEBI:15378"/>
        <dbReference type="ChEBI" id="CHEBI:30616"/>
        <dbReference type="ChEBI" id="CHEBI:33019"/>
        <dbReference type="ChEBI" id="CHEBI:57692"/>
        <dbReference type="ChEBI" id="CHEBI:58210"/>
        <dbReference type="EC" id="2.7.7.2"/>
    </reaction>
</comment>
<dbReference type="VEuPathDB" id="FungiDB:HGUI_02772"/>
<gene>
    <name evidence="14" type="ORF">HGUI_02772</name>
</gene>
<dbReference type="GO" id="GO:0006747">
    <property type="term" value="P:FAD biosynthetic process"/>
    <property type="evidence" value="ECO:0007669"/>
    <property type="project" value="EnsemblFungi"/>
</dbReference>
<organism evidence="14 15">
    <name type="scientific">Hanseniaspora guilliermondii</name>
    <dbReference type="NCBI Taxonomy" id="56406"/>
    <lineage>
        <taxon>Eukaryota</taxon>
        <taxon>Fungi</taxon>
        <taxon>Dikarya</taxon>
        <taxon>Ascomycota</taxon>
        <taxon>Saccharomycotina</taxon>
        <taxon>Saccharomycetes</taxon>
        <taxon>Saccharomycodales</taxon>
        <taxon>Saccharomycodaceae</taxon>
        <taxon>Hanseniaspora</taxon>
    </lineage>
</organism>
<dbReference type="GO" id="GO:0003919">
    <property type="term" value="F:FMN adenylyltransferase activity"/>
    <property type="evidence" value="ECO:0007669"/>
    <property type="project" value="UniProtKB-EC"/>
</dbReference>
<keyword evidence="6" id="KW-0548">Nucleotidyltransferase</keyword>
<evidence type="ECO:0000256" key="8">
    <source>
        <dbReference type="ARBA" id="ARBA00022827"/>
    </source>
</evidence>